<sequence length="157" mass="16908">MKIEYVKGDATAPTGDGQKIIVHVCNDLGKWGKGFVLAISRRWKTPEKAYRAAYAGASQALALGDVQFVAVDGSITVANMIGQHGIRRQNSKTAPPIRYPAIRQGLQTIADYALAHQASIHMPRIGCGLAGGKWEEIEALINETLLATGVSVVVYDY</sequence>
<dbReference type="InterPro" id="IPR031053">
    <property type="entry name" value="ALC1"/>
</dbReference>
<evidence type="ECO:0000256" key="1">
    <source>
        <dbReference type="ARBA" id="ARBA00007025"/>
    </source>
</evidence>
<dbReference type="InterPro" id="IPR043472">
    <property type="entry name" value="Macro_dom-like"/>
</dbReference>
<dbReference type="PANTHER" id="PTHR47157">
    <property type="entry name" value="CHROMODOMAIN-HELICASE-DNA-BINDING PROTEIN 1-LIKE"/>
    <property type="match status" value="1"/>
</dbReference>
<organism evidence="5">
    <name type="scientific">hydrothermal vent metagenome</name>
    <dbReference type="NCBI Taxonomy" id="652676"/>
    <lineage>
        <taxon>unclassified sequences</taxon>
        <taxon>metagenomes</taxon>
        <taxon>ecological metagenomes</taxon>
    </lineage>
</organism>
<feature type="domain" description="Macro" evidence="4">
    <location>
        <begin position="1"/>
        <end position="157"/>
    </location>
</feature>
<gene>
    <name evidence="5" type="ORF">MNBD_GAMMA10-1940</name>
</gene>
<keyword evidence="2" id="KW-0547">Nucleotide-binding</keyword>
<comment type="similarity">
    <text evidence="1">Belongs to the SNF2/RAD54 helicase family.</text>
</comment>
<dbReference type="Gene3D" id="3.40.220.10">
    <property type="entry name" value="Leucine Aminopeptidase, subunit E, domain 1"/>
    <property type="match status" value="1"/>
</dbReference>
<dbReference type="PROSITE" id="PS51154">
    <property type="entry name" value="MACRO"/>
    <property type="match status" value="1"/>
</dbReference>
<dbReference type="InterPro" id="IPR002589">
    <property type="entry name" value="Macro_dom"/>
</dbReference>
<dbReference type="SUPFAM" id="SSF52949">
    <property type="entry name" value="Macro domain-like"/>
    <property type="match status" value="1"/>
</dbReference>
<name>A0A3B0XW79_9ZZZZ</name>
<dbReference type="AlphaFoldDB" id="A0A3B0XW79"/>
<dbReference type="PANTHER" id="PTHR47157:SF1">
    <property type="entry name" value="CHROMODOMAIN-HELICASE-DNA-BINDING PROTEIN 1-LIKE"/>
    <property type="match status" value="1"/>
</dbReference>
<dbReference type="GO" id="GO:0003678">
    <property type="term" value="F:DNA helicase activity"/>
    <property type="evidence" value="ECO:0007669"/>
    <property type="project" value="InterPro"/>
</dbReference>
<evidence type="ECO:0000313" key="5">
    <source>
        <dbReference type="EMBL" id="VAW67497.1"/>
    </source>
</evidence>
<dbReference type="CDD" id="cd02901">
    <property type="entry name" value="Macro_Poa1p-like"/>
    <property type="match status" value="1"/>
</dbReference>
<dbReference type="EMBL" id="UOFJ01000275">
    <property type="protein sequence ID" value="VAW67497.1"/>
    <property type="molecule type" value="Genomic_DNA"/>
</dbReference>
<dbReference type="GO" id="GO:0006338">
    <property type="term" value="P:chromatin remodeling"/>
    <property type="evidence" value="ECO:0007669"/>
    <property type="project" value="InterPro"/>
</dbReference>
<proteinExistence type="inferred from homology"/>
<evidence type="ECO:0000256" key="3">
    <source>
        <dbReference type="ARBA" id="ARBA00022840"/>
    </source>
</evidence>
<reference evidence="5" key="1">
    <citation type="submission" date="2018-06" db="EMBL/GenBank/DDBJ databases">
        <authorList>
            <person name="Zhirakovskaya E."/>
        </authorList>
    </citation>
    <scope>NUCLEOTIDE SEQUENCE</scope>
</reference>
<protein>
    <recommendedName>
        <fullName evidence="4">Macro domain-containing protein</fullName>
    </recommendedName>
</protein>
<evidence type="ECO:0000259" key="4">
    <source>
        <dbReference type="PROSITE" id="PS51154"/>
    </source>
</evidence>
<accession>A0A3B0XW79</accession>
<dbReference type="GO" id="GO:0005524">
    <property type="term" value="F:ATP binding"/>
    <property type="evidence" value="ECO:0007669"/>
    <property type="project" value="UniProtKB-KW"/>
</dbReference>
<dbReference type="GO" id="GO:0006281">
    <property type="term" value="P:DNA repair"/>
    <property type="evidence" value="ECO:0007669"/>
    <property type="project" value="InterPro"/>
</dbReference>
<evidence type="ECO:0000256" key="2">
    <source>
        <dbReference type="ARBA" id="ARBA00022741"/>
    </source>
</evidence>
<keyword evidence="3" id="KW-0067">ATP-binding</keyword>
<dbReference type="SMART" id="SM00506">
    <property type="entry name" value="A1pp"/>
    <property type="match status" value="1"/>
</dbReference>